<dbReference type="PANTHER" id="PTHR11705">
    <property type="entry name" value="PROTEASE FAMILY M14 CARBOXYPEPTIDASE A,B"/>
    <property type="match status" value="1"/>
</dbReference>
<evidence type="ECO:0000256" key="1">
    <source>
        <dbReference type="ARBA" id="ARBA00001947"/>
    </source>
</evidence>
<sequence>MKYILPFIILCMWSPFVKEVSAFFVKVEDPYDYNALEKDLTVLKRNYRNALEISSIGKSHFGKKIWSLRIGKGKETILFIGAHHGREWITANLLMVMAERYAYAYKQQHRFGKYDPNVFDEIAVVFIPMVNPDGIDIQQGNLPKKHEFQYIRMNEGSTDFSRWKANGIGIDLNRQYPSGWERMESPQNPSFQFYKGKRPLQAAEVKAIVRYVKKIKPLVVVSYHSSGREIYWKYGENQLLFRDYILATKLSDLTGYPLADPPLNAIGAGFTDWFIDTFQRPGFTVEICKPVKDTNPPVSELVEEWRRNRYVGFLLAEEMRKQLRTNEND</sequence>
<keyword evidence="10" id="KW-1185">Reference proteome</keyword>
<dbReference type="PROSITE" id="PS52035">
    <property type="entry name" value="PEPTIDASE_M14"/>
    <property type="match status" value="1"/>
</dbReference>
<evidence type="ECO:0000256" key="7">
    <source>
        <dbReference type="PROSITE-ProRule" id="PRU01379"/>
    </source>
</evidence>
<comment type="similarity">
    <text evidence="2 7">Belongs to the peptidase M14 family.</text>
</comment>
<proteinExistence type="inferred from homology"/>
<dbReference type="SUPFAM" id="SSF53187">
    <property type="entry name" value="Zn-dependent exopeptidases"/>
    <property type="match status" value="1"/>
</dbReference>
<comment type="cofactor">
    <cofactor evidence="1">
        <name>Zn(2+)</name>
        <dbReference type="ChEBI" id="CHEBI:29105"/>
    </cofactor>
</comment>
<dbReference type="KEGG" id="faf:OE104_08900"/>
<dbReference type="SMART" id="SM00631">
    <property type="entry name" value="Zn_pept"/>
    <property type="match status" value="1"/>
</dbReference>
<dbReference type="GO" id="GO:0008270">
    <property type="term" value="F:zinc ion binding"/>
    <property type="evidence" value="ECO:0007669"/>
    <property type="project" value="InterPro"/>
</dbReference>
<evidence type="ECO:0000256" key="2">
    <source>
        <dbReference type="ARBA" id="ARBA00005988"/>
    </source>
</evidence>
<dbReference type="InterPro" id="IPR000834">
    <property type="entry name" value="Peptidase_M14"/>
</dbReference>
<keyword evidence="9" id="KW-0121">Carboxypeptidase</keyword>
<dbReference type="GO" id="GO:0004181">
    <property type="term" value="F:metallocarboxypeptidase activity"/>
    <property type="evidence" value="ECO:0007669"/>
    <property type="project" value="InterPro"/>
</dbReference>
<evidence type="ECO:0000256" key="3">
    <source>
        <dbReference type="ARBA" id="ARBA00022670"/>
    </source>
</evidence>
<dbReference type="GO" id="GO:0006508">
    <property type="term" value="P:proteolysis"/>
    <property type="evidence" value="ECO:0007669"/>
    <property type="project" value="UniProtKB-KW"/>
</dbReference>
<dbReference type="PRINTS" id="PR00765">
    <property type="entry name" value="CRBOXYPTASEA"/>
</dbReference>
<evidence type="ECO:0000256" key="6">
    <source>
        <dbReference type="ARBA" id="ARBA00023049"/>
    </source>
</evidence>
<dbReference type="AlphaFoldDB" id="A0A9E8LTY4"/>
<dbReference type="RefSeq" id="WP_275416536.1">
    <property type="nucleotide sequence ID" value="NZ_CP106878.1"/>
</dbReference>
<dbReference type="GO" id="GO:0005615">
    <property type="term" value="C:extracellular space"/>
    <property type="evidence" value="ECO:0007669"/>
    <property type="project" value="TreeGrafter"/>
</dbReference>
<dbReference type="PANTHER" id="PTHR11705:SF143">
    <property type="entry name" value="SLL0236 PROTEIN"/>
    <property type="match status" value="1"/>
</dbReference>
<evidence type="ECO:0000313" key="9">
    <source>
        <dbReference type="EMBL" id="WAA08754.1"/>
    </source>
</evidence>
<feature type="domain" description="Peptidase M14" evidence="8">
    <location>
        <begin position="29"/>
        <end position="319"/>
    </location>
</feature>
<dbReference type="Gene3D" id="3.40.630.10">
    <property type="entry name" value="Zn peptidases"/>
    <property type="match status" value="1"/>
</dbReference>
<dbReference type="EMBL" id="CP106878">
    <property type="protein sequence ID" value="WAA08754.1"/>
    <property type="molecule type" value="Genomic_DNA"/>
</dbReference>
<protein>
    <submittedName>
        <fullName evidence="9">M14 family zinc carboxypeptidase</fullName>
    </submittedName>
</protein>
<dbReference type="Pfam" id="PF00246">
    <property type="entry name" value="Peptidase_M14"/>
    <property type="match status" value="1"/>
</dbReference>
<evidence type="ECO:0000259" key="8">
    <source>
        <dbReference type="PROSITE" id="PS52035"/>
    </source>
</evidence>
<keyword evidence="5" id="KW-0862">Zinc</keyword>
<dbReference type="Proteomes" id="UP001164718">
    <property type="component" value="Chromosome"/>
</dbReference>
<keyword evidence="3" id="KW-0645">Protease</keyword>
<reference evidence="9" key="1">
    <citation type="submission" date="2022-09" db="EMBL/GenBank/DDBJ databases">
        <title>Complete Genomes of Fervidibacillus albus and Fervidibacillus halotolerans isolated from tidal flat sediments.</title>
        <authorList>
            <person name="Kwon K.K."/>
            <person name="Yang S.-H."/>
            <person name="Park M.J."/>
            <person name="Oh H.-M."/>
        </authorList>
    </citation>
    <scope>NUCLEOTIDE SEQUENCE</scope>
    <source>
        <strain evidence="9">MEBiC13591</strain>
    </source>
</reference>
<keyword evidence="6" id="KW-0482">Metalloprotease</keyword>
<evidence type="ECO:0000256" key="4">
    <source>
        <dbReference type="ARBA" id="ARBA00022801"/>
    </source>
</evidence>
<gene>
    <name evidence="9" type="ORF">OE104_08900</name>
</gene>
<evidence type="ECO:0000256" key="5">
    <source>
        <dbReference type="ARBA" id="ARBA00022833"/>
    </source>
</evidence>
<organism evidence="9 10">
    <name type="scientific">Fervidibacillus albus</name>
    <dbReference type="NCBI Taxonomy" id="2980026"/>
    <lineage>
        <taxon>Bacteria</taxon>
        <taxon>Bacillati</taxon>
        <taxon>Bacillota</taxon>
        <taxon>Bacilli</taxon>
        <taxon>Bacillales</taxon>
        <taxon>Bacillaceae</taxon>
        <taxon>Fervidibacillus</taxon>
    </lineage>
</organism>
<name>A0A9E8LTY4_9BACI</name>
<keyword evidence="4" id="KW-0378">Hydrolase</keyword>
<accession>A0A9E8LTY4</accession>
<feature type="active site" description="Proton donor/acceptor" evidence="7">
    <location>
        <position position="286"/>
    </location>
</feature>
<evidence type="ECO:0000313" key="10">
    <source>
        <dbReference type="Proteomes" id="UP001164718"/>
    </source>
</evidence>